<dbReference type="PROSITE" id="PS00889">
    <property type="entry name" value="CNMP_BINDING_2"/>
    <property type="match status" value="3"/>
</dbReference>
<keyword evidence="4" id="KW-0140">cGMP</keyword>
<dbReference type="InterPro" id="IPR018490">
    <property type="entry name" value="cNMP-bd_dom_sf"/>
</dbReference>
<gene>
    <name evidence="16" type="ORF">PCOR1329_LOCUS54283</name>
</gene>
<evidence type="ECO:0000259" key="13">
    <source>
        <dbReference type="PROSITE" id="PS50011"/>
    </source>
</evidence>
<reference evidence="16" key="1">
    <citation type="submission" date="2023-10" db="EMBL/GenBank/DDBJ databases">
        <authorList>
            <person name="Chen Y."/>
            <person name="Shah S."/>
            <person name="Dougan E. K."/>
            <person name="Thang M."/>
            <person name="Chan C."/>
        </authorList>
    </citation>
    <scope>NUCLEOTIDE SEQUENCE [LARGE SCALE GENOMIC DNA]</scope>
</reference>
<evidence type="ECO:0000256" key="8">
    <source>
        <dbReference type="ARBA" id="ARBA00022840"/>
    </source>
</evidence>
<organism evidence="16 17">
    <name type="scientific">Prorocentrum cordatum</name>
    <dbReference type="NCBI Taxonomy" id="2364126"/>
    <lineage>
        <taxon>Eukaryota</taxon>
        <taxon>Sar</taxon>
        <taxon>Alveolata</taxon>
        <taxon>Dinophyceae</taxon>
        <taxon>Prorocentrales</taxon>
        <taxon>Prorocentraceae</taxon>
        <taxon>Prorocentrum</taxon>
    </lineage>
</organism>
<feature type="domain" description="Cyclic nucleotide-binding" evidence="14">
    <location>
        <begin position="50"/>
        <end position="151"/>
    </location>
</feature>
<comment type="caution">
    <text evidence="16">The sequence shown here is derived from an EMBL/GenBank/DDBJ whole genome shotgun (WGS) entry which is preliminary data.</text>
</comment>
<dbReference type="PROSITE" id="PS00108">
    <property type="entry name" value="PROTEIN_KINASE_ST"/>
    <property type="match status" value="1"/>
</dbReference>
<dbReference type="InterPro" id="IPR000719">
    <property type="entry name" value="Prot_kinase_dom"/>
</dbReference>
<feature type="domain" description="Cyclic nucleotide-binding" evidence="14">
    <location>
        <begin position="201"/>
        <end position="325"/>
    </location>
</feature>
<evidence type="ECO:0000256" key="10">
    <source>
        <dbReference type="ARBA" id="ARBA00047298"/>
    </source>
</evidence>
<evidence type="ECO:0000256" key="11">
    <source>
        <dbReference type="ARBA" id="ARBA00047462"/>
    </source>
</evidence>
<comment type="catalytic activity">
    <reaction evidence="11">
        <text>L-seryl-[protein] + ATP = O-phospho-L-seryl-[protein] + ADP + H(+)</text>
        <dbReference type="Rhea" id="RHEA:17989"/>
        <dbReference type="Rhea" id="RHEA-COMP:9863"/>
        <dbReference type="Rhea" id="RHEA-COMP:11604"/>
        <dbReference type="ChEBI" id="CHEBI:15378"/>
        <dbReference type="ChEBI" id="CHEBI:29999"/>
        <dbReference type="ChEBI" id="CHEBI:30616"/>
        <dbReference type="ChEBI" id="CHEBI:83421"/>
        <dbReference type="ChEBI" id="CHEBI:456216"/>
        <dbReference type="EC" id="2.7.11.12"/>
    </reaction>
</comment>
<dbReference type="PRINTS" id="PR00103">
    <property type="entry name" value="CAMPKINASE"/>
</dbReference>
<keyword evidence="8" id="KW-0067">ATP-binding</keyword>
<dbReference type="InterPro" id="IPR000595">
    <property type="entry name" value="cNMP-bd_dom"/>
</dbReference>
<dbReference type="PANTHER" id="PTHR24353:SF147">
    <property type="entry name" value="CGMP-DEPENDENT SERINE_THREONIN PROTEIN KINASE-RELATED"/>
    <property type="match status" value="1"/>
</dbReference>
<evidence type="ECO:0000256" key="3">
    <source>
        <dbReference type="ARBA" id="ARBA00022527"/>
    </source>
</evidence>
<comment type="catalytic activity">
    <reaction evidence="10">
        <text>L-threonyl-[protein] + ATP = O-phospho-L-threonyl-[protein] + ADP + H(+)</text>
        <dbReference type="Rhea" id="RHEA:46608"/>
        <dbReference type="Rhea" id="RHEA-COMP:11060"/>
        <dbReference type="Rhea" id="RHEA-COMP:11605"/>
        <dbReference type="ChEBI" id="CHEBI:15378"/>
        <dbReference type="ChEBI" id="CHEBI:30013"/>
        <dbReference type="ChEBI" id="CHEBI:30616"/>
        <dbReference type="ChEBI" id="CHEBI:61977"/>
        <dbReference type="ChEBI" id="CHEBI:456216"/>
        <dbReference type="EC" id="2.7.11.12"/>
    </reaction>
</comment>
<dbReference type="Gene3D" id="3.30.200.20">
    <property type="entry name" value="Phosphorylase Kinase, domain 1"/>
    <property type="match status" value="1"/>
</dbReference>
<dbReference type="InterPro" id="IPR018488">
    <property type="entry name" value="cNMP-bd_CS"/>
</dbReference>
<dbReference type="PROSITE" id="PS50042">
    <property type="entry name" value="CNMP_BINDING_3"/>
    <property type="match status" value="3"/>
</dbReference>
<dbReference type="Pfam" id="PF00027">
    <property type="entry name" value="cNMP_binding"/>
    <property type="match status" value="3"/>
</dbReference>
<evidence type="ECO:0000256" key="7">
    <source>
        <dbReference type="ARBA" id="ARBA00022777"/>
    </source>
</evidence>
<dbReference type="SUPFAM" id="SSF56112">
    <property type="entry name" value="Protein kinase-like (PK-like)"/>
    <property type="match status" value="1"/>
</dbReference>
<keyword evidence="3" id="KW-0723">Serine/threonine-protein kinase</keyword>
<keyword evidence="6" id="KW-0547">Nucleotide-binding</keyword>
<comment type="similarity">
    <text evidence="1">Belongs to the protein kinase superfamily. AGC Ser/Thr protein kinase family. cGMP subfamily.</text>
</comment>
<evidence type="ECO:0000256" key="5">
    <source>
        <dbReference type="ARBA" id="ARBA00022679"/>
    </source>
</evidence>
<dbReference type="PROSITE" id="PS00888">
    <property type="entry name" value="CNMP_BINDING_1"/>
    <property type="match status" value="1"/>
</dbReference>
<feature type="domain" description="Protein kinase" evidence="13">
    <location>
        <begin position="476"/>
        <end position="733"/>
    </location>
</feature>
<dbReference type="Proteomes" id="UP001189429">
    <property type="component" value="Unassembled WGS sequence"/>
</dbReference>
<dbReference type="EMBL" id="CAUYUJ010016629">
    <property type="protein sequence ID" value="CAK0867308.1"/>
    <property type="molecule type" value="Genomic_DNA"/>
</dbReference>
<dbReference type="InterPro" id="IPR008271">
    <property type="entry name" value="Ser/Thr_kinase_AS"/>
</dbReference>
<evidence type="ECO:0000259" key="15">
    <source>
        <dbReference type="PROSITE" id="PS51285"/>
    </source>
</evidence>
<dbReference type="CDD" id="cd00038">
    <property type="entry name" value="CAP_ED"/>
    <property type="match status" value="3"/>
</dbReference>
<feature type="region of interest" description="Disordered" evidence="12">
    <location>
        <begin position="1"/>
        <end position="34"/>
    </location>
</feature>
<feature type="compositionally biased region" description="Polar residues" evidence="12">
    <location>
        <begin position="1"/>
        <end position="20"/>
    </location>
</feature>
<dbReference type="InterPro" id="IPR011009">
    <property type="entry name" value="Kinase-like_dom_sf"/>
</dbReference>
<evidence type="ECO:0000256" key="12">
    <source>
        <dbReference type="SAM" id="MobiDB-lite"/>
    </source>
</evidence>
<dbReference type="SMART" id="SM00220">
    <property type="entry name" value="S_TKc"/>
    <property type="match status" value="1"/>
</dbReference>
<keyword evidence="5" id="KW-0808">Transferase</keyword>
<feature type="compositionally biased region" description="Basic and acidic residues" evidence="12">
    <location>
        <begin position="24"/>
        <end position="34"/>
    </location>
</feature>
<dbReference type="PROSITE" id="PS50011">
    <property type="entry name" value="PROTEIN_KINASE_DOM"/>
    <property type="match status" value="1"/>
</dbReference>
<evidence type="ECO:0000256" key="1">
    <source>
        <dbReference type="ARBA" id="ARBA00006352"/>
    </source>
</evidence>
<evidence type="ECO:0000256" key="4">
    <source>
        <dbReference type="ARBA" id="ARBA00022535"/>
    </source>
</evidence>
<dbReference type="Pfam" id="PF00069">
    <property type="entry name" value="Pkinase"/>
    <property type="match status" value="1"/>
</dbReference>
<evidence type="ECO:0000256" key="6">
    <source>
        <dbReference type="ARBA" id="ARBA00022741"/>
    </source>
</evidence>
<feature type="domain" description="AGC-kinase C-terminal" evidence="15">
    <location>
        <begin position="734"/>
        <end position="789"/>
    </location>
</feature>
<evidence type="ECO:0000313" key="17">
    <source>
        <dbReference type="Proteomes" id="UP001189429"/>
    </source>
</evidence>
<dbReference type="EC" id="2.7.11.12" evidence="2"/>
<dbReference type="PROSITE" id="PS51285">
    <property type="entry name" value="AGC_KINASE_CTER"/>
    <property type="match status" value="1"/>
</dbReference>
<dbReference type="InterPro" id="IPR014710">
    <property type="entry name" value="RmlC-like_jellyroll"/>
</dbReference>
<accession>A0ABN9V3C5</accession>
<evidence type="ECO:0000256" key="9">
    <source>
        <dbReference type="ARBA" id="ARBA00022992"/>
    </source>
</evidence>
<name>A0ABN9V3C5_9DINO</name>
<dbReference type="SUPFAM" id="SSF51206">
    <property type="entry name" value="cAMP-binding domain-like"/>
    <property type="match status" value="3"/>
</dbReference>
<feature type="domain" description="Cyclic nucleotide-binding" evidence="14">
    <location>
        <begin position="328"/>
        <end position="448"/>
    </location>
</feature>
<dbReference type="PANTHER" id="PTHR24353">
    <property type="entry name" value="CYCLIC NUCLEOTIDE-DEPENDENT PROTEIN KINASE"/>
    <property type="match status" value="1"/>
</dbReference>
<keyword evidence="17" id="KW-1185">Reference proteome</keyword>
<proteinExistence type="inferred from homology"/>
<keyword evidence="9" id="KW-0142">cGMP-binding</keyword>
<dbReference type="Gene3D" id="2.60.120.10">
    <property type="entry name" value="Jelly Rolls"/>
    <property type="match status" value="3"/>
</dbReference>
<dbReference type="SMART" id="SM00100">
    <property type="entry name" value="cNMP"/>
    <property type="match status" value="3"/>
</dbReference>
<evidence type="ECO:0000256" key="2">
    <source>
        <dbReference type="ARBA" id="ARBA00012428"/>
    </source>
</evidence>
<evidence type="ECO:0000259" key="14">
    <source>
        <dbReference type="PROSITE" id="PS50042"/>
    </source>
</evidence>
<dbReference type="InterPro" id="IPR000961">
    <property type="entry name" value="AGC-kinase_C"/>
</dbReference>
<protein>
    <recommendedName>
        <fullName evidence="2">cGMP-dependent protein kinase</fullName>
        <ecNumber evidence="2">2.7.11.12</ecNumber>
    </recommendedName>
</protein>
<sequence length="789" mass="87486">MGCSNSKASDSVTKQGSGTPLTGKEQDKKVAKEQNNEYQATMQFLGKVQLFKRLPKDQHPLLAGAVEPQEFKAGSVVIKQGDPGSEFFIIKSGEASVKVTTDGATKTVATLKPGDYFGENALLRDEPRAATISAETDLVTFKLGREKFCNLGLNEKLQFANRKAVGQGAGRTVQTKPPSPKTDAERVLIGEALRSNENLNTMVTLDDKRVKKLTDVAWKETVQKGQTIITEGDMIADYFYIVAEGLFEVLVPAEDGNSNSLEVVTTVRKGGSFGELALLYLVPRAATVKAKESSVVWVIDRTQFKNVLMQSEDSKIAEYIKYLGRVGVLECLLAEEKTAIAKALVEMHFQKGEVVLQQGEPGSTFYILFDGEVVVTKNDVEQVRMKATHDTCHFFGERALLNNEPRAATVAVVSETAKALVLDRDSFNMLLGPLADIIARGAPEKQARSSIKDDPSKAQMAKFTRKEGERIHRKDLQRVGLLGCGGFGAVELWEHRVTGETYAMKGLSKGYVVQTGMQQSVMNEKNILLMTNSPFIIRLYMTYNGSQTLYFLMEPALGGELYATYNKKGLHGSERHAKYYIAGTVFAFQHMHERRIIYRDLKPENLLLTELGHLKVTDMGLAKFVIGKTYTTCGTPDYFAPELIASSGHTNAVDWWTLGILLFELMSGHPPFESAYPMQIYSKVMKGINKVPFPVKCQGPVGELIKGLLKKEPSERLPMRPGGTRNIKEQKWYNDFDWGAMENGTMEAPYKPTVKSKKDICNFSARPQDMPKQVAYKDDGTGWDKDFAS</sequence>
<dbReference type="Gene3D" id="1.10.510.10">
    <property type="entry name" value="Transferase(Phosphotransferase) domain 1"/>
    <property type="match status" value="1"/>
</dbReference>
<keyword evidence="7" id="KW-0418">Kinase</keyword>
<evidence type="ECO:0000313" key="16">
    <source>
        <dbReference type="EMBL" id="CAK0867308.1"/>
    </source>
</evidence>